<dbReference type="InterPro" id="IPR011766">
    <property type="entry name" value="TPP_enzyme_TPP-bd"/>
</dbReference>
<dbReference type="NCBIfam" id="TIGR02418">
    <property type="entry name" value="acolac_catab"/>
    <property type="match status" value="1"/>
</dbReference>
<dbReference type="GO" id="GO:0003984">
    <property type="term" value="F:acetolactate synthase activity"/>
    <property type="evidence" value="ECO:0007669"/>
    <property type="project" value="UniProtKB-EC"/>
</dbReference>
<dbReference type="Pfam" id="PF02775">
    <property type="entry name" value="TPP_enzyme_C"/>
    <property type="match status" value="1"/>
</dbReference>
<dbReference type="SUPFAM" id="SSF52518">
    <property type="entry name" value="Thiamin diphosphate-binding fold (THDP-binding)"/>
    <property type="match status" value="2"/>
</dbReference>
<reference evidence="7" key="2">
    <citation type="submission" date="2024-05" db="EMBL/GenBank/DDBJ databases">
        <authorList>
            <person name="Chen H."/>
        </authorList>
    </citation>
    <scope>NUCLEOTIDE SEQUENCE</scope>
    <source>
        <strain evidence="7">CGMCC 7049</strain>
    </source>
</reference>
<evidence type="ECO:0000259" key="6">
    <source>
        <dbReference type="Pfam" id="PF02776"/>
    </source>
</evidence>
<evidence type="ECO:0000259" key="4">
    <source>
        <dbReference type="Pfam" id="PF00205"/>
    </source>
</evidence>
<keyword evidence="7" id="KW-0808">Transferase</keyword>
<dbReference type="NCBIfam" id="NF006378">
    <property type="entry name" value="PRK08617.1"/>
    <property type="match status" value="1"/>
</dbReference>
<sequence length="559" mass="61426">MSMNGADLIVDTLIKNGVKYVFQLPGGKLGPLLMALKKREKEIEVVTVRHEQNAGFMAQGIGRITGRPGVVMTTSGPGALNLVTPLATATSDGDPVLAISGQVPQAKLLTPYPQNPNISGVMNDSTVTKYAKEIEDTGALADEVANAYITSINGNPGAVFMDVPGNVLLAETEKEGLEFTAIADQLANTISDEKTISDTVGKIKQAKRPVIIVGARAMDESAAKAIQAFVRKTGIPVVETFEATGLLTHEFNENYVGRVGLFNNLPGDELVYNSDLVITLGLNLVEYWASVWNSDKKTVVDIDTVVDHLDETFIPDTLVLGNIAKNLKNITKIISEQNITDEWKSTVHTLQEKLLMKKQVPKTISSDSLHPLEIVSSLQKVIDKHPDTTVVMDGGSHEVWMGSYLNVYRPKHFLMSDGQQTLGVGLPWAISAAFLRPNEKILSSGDDGSFMFSSQELATVAHYKLNIVQVIWVDKEYNMVEFQQELDYQGQEEGVDIDYIGYKEMAESYGIKASRVHSKEALDAALIEAYRTTEPMVIEVIEDNKQNIHLRDKDELKKY</sequence>
<dbReference type="InterPro" id="IPR012782">
    <property type="entry name" value="Acetolactate_synth_catblc"/>
</dbReference>
<feature type="domain" description="Thiamine pyrophosphate enzyme TPP-binding" evidence="5">
    <location>
        <begin position="393"/>
        <end position="540"/>
    </location>
</feature>
<keyword evidence="2 3" id="KW-0786">Thiamine pyrophosphate</keyword>
<accession>A0AAU7NIV4</accession>
<dbReference type="Gene3D" id="3.40.50.970">
    <property type="match status" value="2"/>
</dbReference>
<dbReference type="GO" id="GO:0030976">
    <property type="term" value="F:thiamine pyrophosphate binding"/>
    <property type="evidence" value="ECO:0007669"/>
    <property type="project" value="InterPro"/>
</dbReference>
<dbReference type="PANTHER" id="PTHR18968:SF129">
    <property type="entry name" value="ACETOLACTATE SYNTHASE"/>
    <property type="match status" value="1"/>
</dbReference>
<dbReference type="Gene3D" id="3.40.50.1220">
    <property type="entry name" value="TPP-binding domain"/>
    <property type="match status" value="1"/>
</dbReference>
<dbReference type="AlphaFoldDB" id="A0AAU7NIV4"/>
<feature type="domain" description="Thiamine pyrophosphate enzyme N-terminal TPP-binding" evidence="6">
    <location>
        <begin position="3"/>
        <end position="114"/>
    </location>
</feature>
<protein>
    <submittedName>
        <fullName evidence="7">Acetolactate synthase AlsS</fullName>
        <ecNumber evidence="7">2.2.1.6</ecNumber>
    </submittedName>
</protein>
<proteinExistence type="inferred from homology"/>
<dbReference type="GO" id="GO:0034077">
    <property type="term" value="P:butanediol metabolic process"/>
    <property type="evidence" value="ECO:0007669"/>
    <property type="project" value="InterPro"/>
</dbReference>
<dbReference type="InterPro" id="IPR012000">
    <property type="entry name" value="Thiamin_PyroP_enz_cen_dom"/>
</dbReference>
<name>A0AAU7NIV4_PEDPE</name>
<dbReference type="InterPro" id="IPR012001">
    <property type="entry name" value="Thiamin_PyroP_enz_TPP-bd_dom"/>
</dbReference>
<dbReference type="EMBL" id="CP157400">
    <property type="protein sequence ID" value="XBS07547.1"/>
    <property type="molecule type" value="Genomic_DNA"/>
</dbReference>
<dbReference type="Pfam" id="PF00205">
    <property type="entry name" value="TPP_enzyme_M"/>
    <property type="match status" value="1"/>
</dbReference>
<dbReference type="FunFam" id="3.40.50.970:FF:000007">
    <property type="entry name" value="Acetolactate synthase"/>
    <property type="match status" value="1"/>
</dbReference>
<dbReference type="CDD" id="cd07035">
    <property type="entry name" value="TPP_PYR_POX_like"/>
    <property type="match status" value="1"/>
</dbReference>
<dbReference type="EC" id="2.2.1.6" evidence="7"/>
<evidence type="ECO:0000256" key="2">
    <source>
        <dbReference type="ARBA" id="ARBA00023052"/>
    </source>
</evidence>
<dbReference type="InterPro" id="IPR029035">
    <property type="entry name" value="DHS-like_NAD/FAD-binding_dom"/>
</dbReference>
<feature type="domain" description="Thiamine pyrophosphate enzyme central" evidence="4">
    <location>
        <begin position="198"/>
        <end position="329"/>
    </location>
</feature>
<gene>
    <name evidence="7" type="primary">alsS</name>
    <name evidence="7" type="ORF">BB06_04755</name>
</gene>
<dbReference type="InterPro" id="IPR045229">
    <property type="entry name" value="TPP_enz"/>
</dbReference>
<dbReference type="Pfam" id="PF02776">
    <property type="entry name" value="TPP_enzyme_N"/>
    <property type="match status" value="1"/>
</dbReference>
<dbReference type="InterPro" id="IPR029061">
    <property type="entry name" value="THDP-binding"/>
</dbReference>
<dbReference type="GO" id="GO:0050660">
    <property type="term" value="F:flavin adenine dinucleotide binding"/>
    <property type="evidence" value="ECO:0007669"/>
    <property type="project" value="TreeGrafter"/>
</dbReference>
<dbReference type="GO" id="GO:0009099">
    <property type="term" value="P:L-valine biosynthetic process"/>
    <property type="evidence" value="ECO:0007669"/>
    <property type="project" value="TreeGrafter"/>
</dbReference>
<dbReference type="RefSeq" id="WP_029257953.1">
    <property type="nucleotide sequence ID" value="NZ_CP157400.1"/>
</dbReference>
<dbReference type="SUPFAM" id="SSF52467">
    <property type="entry name" value="DHS-like NAD/FAD-binding domain"/>
    <property type="match status" value="1"/>
</dbReference>
<evidence type="ECO:0000256" key="3">
    <source>
        <dbReference type="RuleBase" id="RU362132"/>
    </source>
</evidence>
<evidence type="ECO:0000256" key="1">
    <source>
        <dbReference type="ARBA" id="ARBA00007812"/>
    </source>
</evidence>
<dbReference type="GO" id="GO:0005948">
    <property type="term" value="C:acetolactate synthase complex"/>
    <property type="evidence" value="ECO:0007669"/>
    <property type="project" value="TreeGrafter"/>
</dbReference>
<dbReference type="PANTHER" id="PTHR18968">
    <property type="entry name" value="THIAMINE PYROPHOSPHATE ENZYMES"/>
    <property type="match status" value="1"/>
</dbReference>
<evidence type="ECO:0000259" key="5">
    <source>
        <dbReference type="Pfam" id="PF02775"/>
    </source>
</evidence>
<dbReference type="GO" id="GO:0009097">
    <property type="term" value="P:isoleucine biosynthetic process"/>
    <property type="evidence" value="ECO:0007669"/>
    <property type="project" value="TreeGrafter"/>
</dbReference>
<organism evidence="7">
    <name type="scientific">Pediococcus pentosaceus CGMCC 7049</name>
    <dbReference type="NCBI Taxonomy" id="1460385"/>
    <lineage>
        <taxon>Bacteria</taxon>
        <taxon>Bacillati</taxon>
        <taxon>Bacillota</taxon>
        <taxon>Bacilli</taxon>
        <taxon>Lactobacillales</taxon>
        <taxon>Lactobacillaceae</taxon>
        <taxon>Pediococcus</taxon>
    </lineage>
</organism>
<comment type="similarity">
    <text evidence="1 3">Belongs to the TPP enzyme family.</text>
</comment>
<reference evidence="7" key="1">
    <citation type="submission" date="2014-02" db="EMBL/GenBank/DDBJ databases">
        <authorList>
            <person name="Zhao D."/>
            <person name="Dong X."/>
            <person name="Li Y."/>
            <person name="Lv L."/>
            <person name="Zhao D."/>
            <person name="Gao Y."/>
            <person name="Wang Y."/>
            <person name="Li Y."/>
        </authorList>
    </citation>
    <scope>NUCLEOTIDE SEQUENCE</scope>
    <source>
        <strain evidence="7">CGMCC 7049</strain>
    </source>
</reference>
<dbReference type="GO" id="GO:0000287">
    <property type="term" value="F:magnesium ion binding"/>
    <property type="evidence" value="ECO:0007669"/>
    <property type="project" value="InterPro"/>
</dbReference>
<evidence type="ECO:0000313" key="7">
    <source>
        <dbReference type="EMBL" id="XBS07547.1"/>
    </source>
</evidence>